<evidence type="ECO:0000259" key="1">
    <source>
        <dbReference type="Pfam" id="PF14493"/>
    </source>
</evidence>
<reference evidence="2 3" key="1">
    <citation type="submission" date="2023-10" db="EMBL/GenBank/DDBJ databases">
        <title>Niallia locisalis sp.nov. isolated from a salt pond sample.</title>
        <authorList>
            <person name="Li X.-J."/>
            <person name="Dong L."/>
        </authorList>
    </citation>
    <scope>NUCLEOTIDE SEQUENCE [LARGE SCALE GENOMIC DNA]</scope>
    <source>
        <strain evidence="2 3">DSM 29761</strain>
    </source>
</reference>
<protein>
    <submittedName>
        <fullName evidence="2">Helix-turn-helix domain-containing protein</fullName>
    </submittedName>
</protein>
<evidence type="ECO:0000313" key="2">
    <source>
        <dbReference type="EMBL" id="WVX82866.1"/>
    </source>
</evidence>
<name>A0ABZ2CKN0_9BACI</name>
<dbReference type="PIRSF" id="PIRSF021350">
    <property type="entry name" value="UCP021350"/>
    <property type="match status" value="1"/>
</dbReference>
<dbReference type="Proteomes" id="UP001357223">
    <property type="component" value="Chromosome"/>
</dbReference>
<dbReference type="Pfam" id="PF14493">
    <property type="entry name" value="HTH_40"/>
    <property type="match status" value="1"/>
</dbReference>
<dbReference type="RefSeq" id="WP_338451761.1">
    <property type="nucleotide sequence ID" value="NZ_CP137640.1"/>
</dbReference>
<sequence length="368" mass="42969">MLQNLQILTKKKLHGDKMNLTFNQLMILYCLHKLQGERTIYSIYHLIQGKKSSQTIQDAHLFHLTPFFQTDTNMSRLSLEKTVTILSKEQLIVEKTDLHYAVTSKGEQELSKMLAETPIPIHLNGWKYQRTAALFWERLSLAVQVISHLKKRESKYIPVQRKAEPLLWMRQFLKQNRLSRDALGLQLYQELVSLLESDSSIEPDYIVIRLSGYQSFGLTESQAAKHFRMDLSYYHYLFLSMLHYITGYIEKNPSQFPILHAFLDKQQKHNLTNSTEKTYALLKQGNSVTDIMTIRGLKKSTIEDHLVELALNIEEFSINPYVSIEKQELIKKAAKERQTKQLKQIRSLVSNADYFEIRLVLAKYGEEL</sequence>
<dbReference type="EMBL" id="CP137640">
    <property type="protein sequence ID" value="WVX82866.1"/>
    <property type="molecule type" value="Genomic_DNA"/>
</dbReference>
<feature type="domain" description="Helicase Helix-turn-helix" evidence="1">
    <location>
        <begin position="274"/>
        <end position="361"/>
    </location>
</feature>
<dbReference type="InterPro" id="IPR008308">
    <property type="entry name" value="YpbB-like"/>
</dbReference>
<gene>
    <name evidence="2" type="ORF">R4Z09_07780</name>
</gene>
<accession>A0ABZ2CKN0</accession>
<dbReference type="InterPro" id="IPR029491">
    <property type="entry name" value="Helicase_HTH"/>
</dbReference>
<organism evidence="2 3">
    <name type="scientific">Niallia oryzisoli</name>
    <dbReference type="NCBI Taxonomy" id="1737571"/>
    <lineage>
        <taxon>Bacteria</taxon>
        <taxon>Bacillati</taxon>
        <taxon>Bacillota</taxon>
        <taxon>Bacilli</taxon>
        <taxon>Bacillales</taxon>
        <taxon>Bacillaceae</taxon>
        <taxon>Niallia</taxon>
    </lineage>
</organism>
<keyword evidence="3" id="KW-1185">Reference proteome</keyword>
<evidence type="ECO:0000313" key="3">
    <source>
        <dbReference type="Proteomes" id="UP001357223"/>
    </source>
</evidence>
<proteinExistence type="predicted"/>